<keyword evidence="3" id="KW-1185">Reference proteome</keyword>
<dbReference type="InterPro" id="IPR036388">
    <property type="entry name" value="WH-like_DNA-bd_sf"/>
</dbReference>
<keyword evidence="2" id="KW-0418">Kinase</keyword>
<dbReference type="SUPFAM" id="SSF46785">
    <property type="entry name" value="Winged helix' DNA-binding domain"/>
    <property type="match status" value="1"/>
</dbReference>
<dbReference type="GO" id="GO:0016301">
    <property type="term" value="F:kinase activity"/>
    <property type="evidence" value="ECO:0007669"/>
    <property type="project" value="UniProtKB-KW"/>
</dbReference>
<dbReference type="SUPFAM" id="SSF53067">
    <property type="entry name" value="Actin-like ATPase domain"/>
    <property type="match status" value="1"/>
</dbReference>
<proteinExistence type="inferred from homology"/>
<reference evidence="3" key="1">
    <citation type="submission" date="2016-10" db="EMBL/GenBank/DDBJ databases">
        <authorList>
            <person name="Varghese N."/>
            <person name="Submissions S."/>
        </authorList>
    </citation>
    <scope>NUCLEOTIDE SEQUENCE [LARGE SCALE GENOMIC DNA]</scope>
    <source>
        <strain evidence="3">DSM 43163</strain>
    </source>
</reference>
<dbReference type="CDD" id="cd00090">
    <property type="entry name" value="HTH_ARSR"/>
    <property type="match status" value="1"/>
</dbReference>
<dbReference type="Gene3D" id="3.30.420.40">
    <property type="match status" value="2"/>
</dbReference>
<dbReference type="Pfam" id="PF00480">
    <property type="entry name" value="ROK"/>
    <property type="match status" value="1"/>
</dbReference>
<protein>
    <submittedName>
        <fullName evidence="2">ROK family protein (Putative glucokinase)</fullName>
    </submittedName>
</protein>
<dbReference type="CDD" id="cd23763">
    <property type="entry name" value="ASKHA_ATPase_ROK"/>
    <property type="match status" value="1"/>
</dbReference>
<dbReference type="InterPro" id="IPR000600">
    <property type="entry name" value="ROK"/>
</dbReference>
<dbReference type="InterPro" id="IPR011991">
    <property type="entry name" value="ArsR-like_HTH"/>
</dbReference>
<dbReference type="PANTHER" id="PTHR18964:SF173">
    <property type="entry name" value="GLUCOKINASE"/>
    <property type="match status" value="1"/>
</dbReference>
<gene>
    <name evidence="2" type="ORF">SAMN04489712_102168</name>
</gene>
<accession>A0A1H5V6N8</accession>
<dbReference type="Proteomes" id="UP000236723">
    <property type="component" value="Unassembled WGS sequence"/>
</dbReference>
<comment type="similarity">
    <text evidence="1">Belongs to the ROK (NagC/XylR) family.</text>
</comment>
<dbReference type="RefSeq" id="WP_200827056.1">
    <property type="nucleotide sequence ID" value="NZ_FNVO01000002.1"/>
</dbReference>
<dbReference type="EMBL" id="FNVO01000002">
    <property type="protein sequence ID" value="SEF82401.1"/>
    <property type="molecule type" value="Genomic_DNA"/>
</dbReference>
<dbReference type="Gene3D" id="1.10.10.10">
    <property type="entry name" value="Winged helix-like DNA-binding domain superfamily/Winged helix DNA-binding domain"/>
    <property type="match status" value="1"/>
</dbReference>
<keyword evidence="2" id="KW-0808">Transferase</keyword>
<dbReference type="InterPro" id="IPR036390">
    <property type="entry name" value="WH_DNA-bd_sf"/>
</dbReference>
<evidence type="ECO:0000313" key="3">
    <source>
        <dbReference type="Proteomes" id="UP000236723"/>
    </source>
</evidence>
<dbReference type="InterPro" id="IPR049874">
    <property type="entry name" value="ROK_cs"/>
</dbReference>
<dbReference type="AlphaFoldDB" id="A0A1H5V6N8"/>
<organism evidence="2 3">
    <name type="scientific">Thermomonospora echinospora</name>
    <dbReference type="NCBI Taxonomy" id="1992"/>
    <lineage>
        <taxon>Bacteria</taxon>
        <taxon>Bacillati</taxon>
        <taxon>Actinomycetota</taxon>
        <taxon>Actinomycetes</taxon>
        <taxon>Streptosporangiales</taxon>
        <taxon>Thermomonosporaceae</taxon>
        <taxon>Thermomonospora</taxon>
    </lineage>
</organism>
<dbReference type="InterPro" id="IPR043129">
    <property type="entry name" value="ATPase_NBD"/>
</dbReference>
<dbReference type="PROSITE" id="PS01125">
    <property type="entry name" value="ROK"/>
    <property type="match status" value="1"/>
</dbReference>
<evidence type="ECO:0000313" key="2">
    <source>
        <dbReference type="EMBL" id="SEF82401.1"/>
    </source>
</evidence>
<name>A0A1H5V6N8_9ACTN</name>
<evidence type="ECO:0000256" key="1">
    <source>
        <dbReference type="ARBA" id="ARBA00006479"/>
    </source>
</evidence>
<dbReference type="PANTHER" id="PTHR18964">
    <property type="entry name" value="ROK (REPRESSOR, ORF, KINASE) FAMILY"/>
    <property type="match status" value="1"/>
</dbReference>
<sequence length="395" mass="40793">MRMTARPENLHQSRLLHLLRDEGPRSRAELGEMVRLSRSKLALELDRLVELGLVEPAGLAASRGGRRSAVVRLSPRLRFVAFDIGATSIDVAVTNGRLEVLGHVSEPCDVRLGAPAVLERALELLGKLRDDGLLPQVHGAGIGVPGPVSFREGIPVAPPIMPGWDRFPVREAIGRELGCPVLVDNDVNIMALGELHGGMARSVDDFLLVKIGTGIGCGIVVGGGIYRGVSGGAGDIGHIRVDDDGPLCACGNTGCLEAYFGGAALARDALAVARAGHSALLAERLAATGDVTAADVAAAAAAGDPAAVRLIREGGHRVGQVLAGLVSFFNPGLVIIAGGVARLGHALLAEVRSVVYRRSPPLATGNLPIVLSELGDTAGVVGATRLISDHVFSPA</sequence>